<gene>
    <name evidence="2" type="ORF">SAMN04489757_10348</name>
</gene>
<dbReference type="STRING" id="1527.SAMN04489757_10348"/>
<accession>A0A1I5CG97</accession>
<feature type="transmembrane region" description="Helical" evidence="1">
    <location>
        <begin position="259"/>
        <end position="281"/>
    </location>
</feature>
<feature type="transmembrane region" description="Helical" evidence="1">
    <location>
        <begin position="221"/>
        <end position="239"/>
    </location>
</feature>
<feature type="transmembrane region" description="Helical" evidence="1">
    <location>
        <begin position="32"/>
        <end position="54"/>
    </location>
</feature>
<evidence type="ECO:0000313" key="3">
    <source>
        <dbReference type="Proteomes" id="UP000198806"/>
    </source>
</evidence>
<dbReference type="Proteomes" id="UP000198806">
    <property type="component" value="Unassembled WGS sequence"/>
</dbReference>
<feature type="transmembrane region" description="Helical" evidence="1">
    <location>
        <begin position="60"/>
        <end position="81"/>
    </location>
</feature>
<keyword evidence="1" id="KW-0812">Transmembrane</keyword>
<reference evidence="2 3" key="1">
    <citation type="submission" date="2016-10" db="EMBL/GenBank/DDBJ databases">
        <authorList>
            <person name="de Groot N.N."/>
        </authorList>
    </citation>
    <scope>NUCLEOTIDE SEQUENCE [LARGE SCALE GENOMIC DNA]</scope>
    <source>
        <strain evidence="2 3">DSM 1283</strain>
    </source>
</reference>
<proteinExistence type="predicted"/>
<keyword evidence="1" id="KW-1133">Transmembrane helix</keyword>
<evidence type="ECO:0000256" key="1">
    <source>
        <dbReference type="SAM" id="Phobius"/>
    </source>
</evidence>
<dbReference type="EMBL" id="FOWD01000003">
    <property type="protein sequence ID" value="SFN86039.1"/>
    <property type="molecule type" value="Genomic_DNA"/>
</dbReference>
<dbReference type="Pfam" id="PF11750">
    <property type="entry name" value="DUF3307"/>
    <property type="match status" value="1"/>
</dbReference>
<evidence type="ECO:0008006" key="4">
    <source>
        <dbReference type="Google" id="ProtNLM"/>
    </source>
</evidence>
<dbReference type="InterPro" id="IPR021737">
    <property type="entry name" value="Phage_phiKZ_Orf197"/>
</dbReference>
<evidence type="ECO:0000313" key="2">
    <source>
        <dbReference type="EMBL" id="SFN86039.1"/>
    </source>
</evidence>
<protein>
    <recommendedName>
        <fullName evidence="4">DUF3307 domain-containing protein</fullName>
    </recommendedName>
</protein>
<feature type="transmembrane region" description="Helical" evidence="1">
    <location>
        <begin position="145"/>
        <end position="163"/>
    </location>
</feature>
<organism evidence="2 3">
    <name type="scientific">Anaerocolumna aminovalerica</name>
    <dbReference type="NCBI Taxonomy" id="1527"/>
    <lineage>
        <taxon>Bacteria</taxon>
        <taxon>Bacillati</taxon>
        <taxon>Bacillota</taxon>
        <taxon>Clostridia</taxon>
        <taxon>Lachnospirales</taxon>
        <taxon>Lachnospiraceae</taxon>
        <taxon>Anaerocolumna</taxon>
    </lineage>
</organism>
<keyword evidence="3" id="KW-1185">Reference proteome</keyword>
<dbReference type="RefSeq" id="WP_170847864.1">
    <property type="nucleotide sequence ID" value="NZ_BAABFM010000006.1"/>
</dbReference>
<keyword evidence="1" id="KW-0472">Membrane</keyword>
<name>A0A1I5CG97_9FIRM</name>
<dbReference type="AlphaFoldDB" id="A0A1I5CG97"/>
<sequence>MKHELLLLCLMAHFAGDYYLQTKHLAKIKDNVFKGVVQHSFIYCIPFLFIWFLLGLDGSLWRTLLFICIIHFIIDSVKFLYKVKIIKKIKKKYLVLRESTLYLADQSLHLISIIIICFINRNLKIKPVFSVEAFFQYLNIDSHKLFRWILLMLIIGKPINISFKKLFTGLKPSDPLISQYSGSEFKLSVTAADTSMDMNRKTIIGIENKNAGQYIGFLERILIAIFLSIGQYASIGFIMTAKSIARYDKISKSQEFAEYYLVGTLASLIAALVTYFFIFTLL</sequence>